<dbReference type="EMBL" id="AP023359">
    <property type="protein sequence ID" value="BCJ69475.1"/>
    <property type="molecule type" value="Genomic_DNA"/>
</dbReference>
<dbReference type="Gene3D" id="3.90.1580.10">
    <property type="entry name" value="paralog of FGE (formylglycine-generating enzyme)"/>
    <property type="match status" value="1"/>
</dbReference>
<accession>A0A810NDW3</accession>
<dbReference type="InterPro" id="IPR016187">
    <property type="entry name" value="CTDL_fold"/>
</dbReference>
<dbReference type="KEGG" id="pry:Prubr_64960"/>
<proteinExistence type="predicted"/>
<feature type="region of interest" description="Disordered" evidence="1">
    <location>
        <begin position="16"/>
        <end position="60"/>
    </location>
</feature>
<feature type="domain" description="Sulfatase-modifying factor enzyme-like" evidence="2">
    <location>
        <begin position="1"/>
        <end position="59"/>
    </location>
</feature>
<name>A0A810NDW3_9ACTN</name>
<dbReference type="Pfam" id="PF03781">
    <property type="entry name" value="FGE-sulfatase"/>
    <property type="match status" value="1"/>
</dbReference>
<evidence type="ECO:0000313" key="4">
    <source>
        <dbReference type="Proteomes" id="UP000680866"/>
    </source>
</evidence>
<sequence>MCGNVWEWTRDLYTARHPAPTPSCCARPDPRRNPRGGDLRSSLDSNTGLPRRVVKGGSWP</sequence>
<protein>
    <recommendedName>
        <fullName evidence="2">Sulfatase-modifying factor enzyme-like domain-containing protein</fullName>
    </recommendedName>
</protein>
<organism evidence="3 4">
    <name type="scientific">Polymorphospora rubra</name>
    <dbReference type="NCBI Taxonomy" id="338584"/>
    <lineage>
        <taxon>Bacteria</taxon>
        <taxon>Bacillati</taxon>
        <taxon>Actinomycetota</taxon>
        <taxon>Actinomycetes</taxon>
        <taxon>Micromonosporales</taxon>
        <taxon>Micromonosporaceae</taxon>
        <taxon>Polymorphospora</taxon>
    </lineage>
</organism>
<dbReference type="SUPFAM" id="SSF56436">
    <property type="entry name" value="C-type lectin-like"/>
    <property type="match status" value="1"/>
</dbReference>
<reference evidence="3" key="1">
    <citation type="submission" date="2020-08" db="EMBL/GenBank/DDBJ databases">
        <title>Whole genome shotgun sequence of Polymorphospora rubra NBRC 101157.</title>
        <authorList>
            <person name="Komaki H."/>
            <person name="Tamura T."/>
        </authorList>
    </citation>
    <scope>NUCLEOTIDE SEQUENCE</scope>
    <source>
        <strain evidence="3">NBRC 101157</strain>
    </source>
</reference>
<dbReference type="Proteomes" id="UP000680866">
    <property type="component" value="Chromosome"/>
</dbReference>
<evidence type="ECO:0000256" key="1">
    <source>
        <dbReference type="SAM" id="MobiDB-lite"/>
    </source>
</evidence>
<evidence type="ECO:0000313" key="3">
    <source>
        <dbReference type="EMBL" id="BCJ69475.1"/>
    </source>
</evidence>
<gene>
    <name evidence="3" type="ORF">Prubr_64960</name>
</gene>
<evidence type="ECO:0000259" key="2">
    <source>
        <dbReference type="Pfam" id="PF03781"/>
    </source>
</evidence>
<dbReference type="InterPro" id="IPR005532">
    <property type="entry name" value="SUMF_dom"/>
</dbReference>
<keyword evidence="4" id="KW-1185">Reference proteome</keyword>
<feature type="compositionally biased region" description="Basic and acidic residues" evidence="1">
    <location>
        <begin position="28"/>
        <end position="38"/>
    </location>
</feature>
<dbReference type="AlphaFoldDB" id="A0A810NDW3"/>
<dbReference type="InterPro" id="IPR042095">
    <property type="entry name" value="SUMF_sf"/>
</dbReference>